<reference evidence="1 2" key="1">
    <citation type="submission" date="2019-02" db="EMBL/GenBank/DDBJ databases">
        <title>Deep-cultivation of Planctomycetes and their phenomic and genomic characterization uncovers novel biology.</title>
        <authorList>
            <person name="Wiegand S."/>
            <person name="Jogler M."/>
            <person name="Boedeker C."/>
            <person name="Pinto D."/>
            <person name="Vollmers J."/>
            <person name="Rivas-Marin E."/>
            <person name="Kohn T."/>
            <person name="Peeters S.H."/>
            <person name="Heuer A."/>
            <person name="Rast P."/>
            <person name="Oberbeckmann S."/>
            <person name="Bunk B."/>
            <person name="Jeske O."/>
            <person name="Meyerdierks A."/>
            <person name="Storesund J.E."/>
            <person name="Kallscheuer N."/>
            <person name="Luecker S."/>
            <person name="Lage O.M."/>
            <person name="Pohl T."/>
            <person name="Merkel B.J."/>
            <person name="Hornburger P."/>
            <person name="Mueller R.-W."/>
            <person name="Bruemmer F."/>
            <person name="Labrenz M."/>
            <person name="Spormann A.M."/>
            <person name="Op Den Camp H."/>
            <person name="Overmann J."/>
            <person name="Amann R."/>
            <person name="Jetten M.S.M."/>
            <person name="Mascher T."/>
            <person name="Medema M.H."/>
            <person name="Devos D.P."/>
            <person name="Kaster A.-K."/>
            <person name="Ovreas L."/>
            <person name="Rohde M."/>
            <person name="Galperin M.Y."/>
            <person name="Jogler C."/>
        </authorList>
    </citation>
    <scope>NUCLEOTIDE SEQUENCE [LARGE SCALE GENOMIC DNA]</scope>
    <source>
        <strain evidence="1 2">Pan54</strain>
    </source>
</reference>
<organism evidence="1 2">
    <name type="scientific">Rubinisphaera italica</name>
    <dbReference type="NCBI Taxonomy" id="2527969"/>
    <lineage>
        <taxon>Bacteria</taxon>
        <taxon>Pseudomonadati</taxon>
        <taxon>Planctomycetota</taxon>
        <taxon>Planctomycetia</taxon>
        <taxon>Planctomycetales</taxon>
        <taxon>Planctomycetaceae</taxon>
        <taxon>Rubinisphaera</taxon>
    </lineage>
</organism>
<gene>
    <name evidence="1" type="ORF">Pan54_46440</name>
</gene>
<comment type="caution">
    <text evidence="1">The sequence shown here is derived from an EMBL/GenBank/DDBJ whole genome shotgun (WGS) entry which is preliminary data.</text>
</comment>
<dbReference type="Proteomes" id="UP000316095">
    <property type="component" value="Unassembled WGS sequence"/>
</dbReference>
<proteinExistence type="predicted"/>
<dbReference type="AlphaFoldDB" id="A0A5C5XPA4"/>
<dbReference type="EMBL" id="SJPG01000001">
    <property type="protein sequence ID" value="TWT63885.1"/>
    <property type="molecule type" value="Genomic_DNA"/>
</dbReference>
<protein>
    <submittedName>
        <fullName evidence="1">Uncharacterized protein</fullName>
    </submittedName>
</protein>
<keyword evidence="2" id="KW-1185">Reference proteome</keyword>
<evidence type="ECO:0000313" key="1">
    <source>
        <dbReference type="EMBL" id="TWT63885.1"/>
    </source>
</evidence>
<sequence length="99" mass="11368">MPYEFFTLNDDIDFSKGLSESYCLHAGGDELNKLTFHCFRLIFGRERKGIETLKPQLETGYVLGHKIEYDSNDFEFSSSGEMFGQVRLYVLILGEIQGN</sequence>
<accession>A0A5C5XPA4</accession>
<name>A0A5C5XPA4_9PLAN</name>
<evidence type="ECO:0000313" key="2">
    <source>
        <dbReference type="Proteomes" id="UP000316095"/>
    </source>
</evidence>